<protein>
    <recommendedName>
        <fullName evidence="3">DUF4219 domain-containing protein</fullName>
    </recommendedName>
</protein>
<name>E2A3T4_CAMFO</name>
<dbReference type="Proteomes" id="UP000000311">
    <property type="component" value="Unassembled WGS sequence"/>
</dbReference>
<dbReference type="Pfam" id="PF14223">
    <property type="entry name" value="Retrotran_gag_2"/>
    <property type="match status" value="1"/>
</dbReference>
<dbReference type="AlphaFoldDB" id="E2A3T4"/>
<organism evidence="2">
    <name type="scientific">Camponotus floridanus</name>
    <name type="common">Florida carpenter ant</name>
    <dbReference type="NCBI Taxonomy" id="104421"/>
    <lineage>
        <taxon>Eukaryota</taxon>
        <taxon>Metazoa</taxon>
        <taxon>Ecdysozoa</taxon>
        <taxon>Arthropoda</taxon>
        <taxon>Hexapoda</taxon>
        <taxon>Insecta</taxon>
        <taxon>Pterygota</taxon>
        <taxon>Neoptera</taxon>
        <taxon>Endopterygota</taxon>
        <taxon>Hymenoptera</taxon>
        <taxon>Apocrita</taxon>
        <taxon>Aculeata</taxon>
        <taxon>Formicoidea</taxon>
        <taxon>Formicidae</taxon>
        <taxon>Formicinae</taxon>
        <taxon>Camponotus</taxon>
    </lineage>
</organism>
<accession>E2A3T4</accession>
<dbReference type="EMBL" id="GL436477">
    <property type="protein sequence ID" value="EFN71905.1"/>
    <property type="molecule type" value="Genomic_DNA"/>
</dbReference>
<dbReference type="InParanoid" id="E2A3T4"/>
<evidence type="ECO:0000313" key="1">
    <source>
        <dbReference type="EMBL" id="EFN71905.1"/>
    </source>
</evidence>
<feature type="non-terminal residue" evidence="1">
    <location>
        <position position="1"/>
    </location>
</feature>
<evidence type="ECO:0000313" key="2">
    <source>
        <dbReference type="Proteomes" id="UP000000311"/>
    </source>
</evidence>
<evidence type="ECO:0008006" key="3">
    <source>
        <dbReference type="Google" id="ProtNLM"/>
    </source>
</evidence>
<gene>
    <name evidence="1" type="ORF">EAG_10168</name>
</gene>
<dbReference type="OrthoDB" id="7635258at2759"/>
<reference evidence="1 2" key="1">
    <citation type="journal article" date="2010" name="Science">
        <title>Genomic comparison of the ants Camponotus floridanus and Harpegnathos saltator.</title>
        <authorList>
            <person name="Bonasio R."/>
            <person name="Zhang G."/>
            <person name="Ye C."/>
            <person name="Mutti N.S."/>
            <person name="Fang X."/>
            <person name="Qin N."/>
            <person name="Donahue G."/>
            <person name="Yang P."/>
            <person name="Li Q."/>
            <person name="Li C."/>
            <person name="Zhang P."/>
            <person name="Huang Z."/>
            <person name="Berger S.L."/>
            <person name="Reinberg D."/>
            <person name="Wang J."/>
            <person name="Liebig J."/>
        </authorList>
    </citation>
    <scope>NUCLEOTIDE SEQUENCE [LARGE SCALE GENOMIC DNA]</scope>
    <source>
        <strain evidence="2">C129</strain>
    </source>
</reference>
<keyword evidence="2" id="KW-1185">Reference proteome</keyword>
<sequence length="71" mass="8524">LNNGNYQIWKYKVELLLIKDELWHTVNEIRPDNPDEKWLKADRQAKATIGLLVEDDQLRYIRDAISARETW</sequence>
<feature type="non-terminal residue" evidence="1">
    <location>
        <position position="71"/>
    </location>
</feature>
<proteinExistence type="predicted"/>